<gene>
    <name evidence="1" type="ORF">PsorP6_001429</name>
</gene>
<comment type="caution">
    <text evidence="1">The sequence shown here is derived from an EMBL/GenBank/DDBJ whole genome shotgun (WGS) entry which is preliminary data.</text>
</comment>
<name>A0ACC0WYA7_9STRA</name>
<dbReference type="Proteomes" id="UP001163321">
    <property type="component" value="Chromosome 1"/>
</dbReference>
<keyword evidence="2" id="KW-1185">Reference proteome</keyword>
<accession>A0ACC0WYA7</accession>
<sequence>MLRCMLGGKIDINARDPNLQSAEGALREALTRLLVAGRDTYCPRHASHLLRSRHPLALSALERLHENHNEVRAYHLARMKAKIAPHRS</sequence>
<protein>
    <submittedName>
        <fullName evidence="1">Uncharacterized protein</fullName>
    </submittedName>
</protein>
<evidence type="ECO:0000313" key="2">
    <source>
        <dbReference type="Proteomes" id="UP001163321"/>
    </source>
</evidence>
<dbReference type="EMBL" id="CM047580">
    <property type="protein sequence ID" value="KAI9923044.1"/>
    <property type="molecule type" value="Genomic_DNA"/>
</dbReference>
<evidence type="ECO:0000313" key="1">
    <source>
        <dbReference type="EMBL" id="KAI9923044.1"/>
    </source>
</evidence>
<organism evidence="1 2">
    <name type="scientific">Peronosclerospora sorghi</name>
    <dbReference type="NCBI Taxonomy" id="230839"/>
    <lineage>
        <taxon>Eukaryota</taxon>
        <taxon>Sar</taxon>
        <taxon>Stramenopiles</taxon>
        <taxon>Oomycota</taxon>
        <taxon>Peronosporomycetes</taxon>
        <taxon>Peronosporales</taxon>
        <taxon>Peronosporaceae</taxon>
        <taxon>Peronosclerospora</taxon>
    </lineage>
</organism>
<proteinExistence type="predicted"/>
<reference evidence="1 2" key="1">
    <citation type="journal article" date="2022" name="bioRxiv">
        <title>The genome of the oomycete Peronosclerospora sorghi, a cosmopolitan pathogen of maize and sorghum, is inflated with dispersed pseudogenes.</title>
        <authorList>
            <person name="Fletcher K."/>
            <person name="Martin F."/>
            <person name="Isakeit T."/>
            <person name="Cavanaugh K."/>
            <person name="Magill C."/>
            <person name="Michelmore R."/>
        </authorList>
    </citation>
    <scope>NUCLEOTIDE SEQUENCE [LARGE SCALE GENOMIC DNA]</scope>
    <source>
        <strain evidence="1">P6</strain>
    </source>
</reference>